<dbReference type="InterPro" id="IPR054344">
    <property type="entry name" value="TY-Chap_N"/>
</dbReference>
<proteinExistence type="predicted"/>
<organism evidence="2 3">
    <name type="scientific">Arthrobacter silviterrae</name>
    <dbReference type="NCBI Taxonomy" id="2026658"/>
    <lineage>
        <taxon>Bacteria</taxon>
        <taxon>Bacillati</taxon>
        <taxon>Actinomycetota</taxon>
        <taxon>Actinomycetes</taxon>
        <taxon>Micrococcales</taxon>
        <taxon>Micrococcaceae</taxon>
        <taxon>Arthrobacter</taxon>
    </lineage>
</organism>
<sequence length="240" mass="26376">MNTGKAVCAHCGRVSTDILVPLNYLCIWCAARVTDVLDRYVRLSDTSGTASEYSPAAVLGATHDDGTACQEVMDRRRVYVDGIAYEALGGTDGTNLARMLEVVEPPAWQTAPGHGEEELLWQGTATFLARQLRMLTSSDYFLVDYDGGEPEPAPYACIALVGTQLSCHLRPEVTAPGFGRPQDAEFLLARGWQPPTGAMPNWHQGFTTGLEAVQHVLEGLRRGLGCTEHKRLSWRFEEYE</sequence>
<dbReference type="EMBL" id="JAAKZI010000024">
    <property type="protein sequence ID" value="NGN84480.1"/>
    <property type="molecule type" value="Genomic_DNA"/>
</dbReference>
<feature type="domain" description="TY-Chap N-terminal" evidence="1">
    <location>
        <begin position="121"/>
        <end position="228"/>
    </location>
</feature>
<evidence type="ECO:0000313" key="3">
    <source>
        <dbReference type="Proteomes" id="UP000479226"/>
    </source>
</evidence>
<accession>A0ABX0DFD3</accession>
<comment type="caution">
    <text evidence="2">The sequence shown here is derived from an EMBL/GenBank/DDBJ whole genome shotgun (WGS) entry which is preliminary data.</text>
</comment>
<evidence type="ECO:0000313" key="2">
    <source>
        <dbReference type="EMBL" id="NGN84480.1"/>
    </source>
</evidence>
<protein>
    <recommendedName>
        <fullName evidence="1">TY-Chap N-terminal domain-containing protein</fullName>
    </recommendedName>
</protein>
<dbReference type="RefSeq" id="WP_165182701.1">
    <property type="nucleotide sequence ID" value="NZ_JAAKZI010000024.1"/>
</dbReference>
<name>A0ABX0DFD3_9MICC</name>
<gene>
    <name evidence="2" type="ORF">G6N77_13570</name>
</gene>
<keyword evidence="3" id="KW-1185">Reference proteome</keyword>
<dbReference type="Pfam" id="PF22552">
    <property type="entry name" value="TY-Chap3"/>
    <property type="match status" value="1"/>
</dbReference>
<evidence type="ECO:0000259" key="1">
    <source>
        <dbReference type="Pfam" id="PF22552"/>
    </source>
</evidence>
<dbReference type="Proteomes" id="UP000479226">
    <property type="component" value="Unassembled WGS sequence"/>
</dbReference>
<reference evidence="2 3" key="1">
    <citation type="submission" date="2020-02" db="EMBL/GenBank/DDBJ databases">
        <title>Genome sequence of the type strain DSM 27180 of Arthrobacter silviterrae.</title>
        <authorList>
            <person name="Gao J."/>
            <person name="Sun J."/>
        </authorList>
    </citation>
    <scope>NUCLEOTIDE SEQUENCE [LARGE SCALE GENOMIC DNA]</scope>
    <source>
        <strain evidence="2 3">DSM 27180</strain>
    </source>
</reference>